<name>A0ABY2XCI0_9RHOB</name>
<dbReference type="EMBL" id="VCPC01000002">
    <property type="protein sequence ID" value="TMV13763.1"/>
    <property type="molecule type" value="Genomic_DNA"/>
</dbReference>
<proteinExistence type="predicted"/>
<sequence length="500" mass="53397">MIGVALCLPQIGTAQQPLNAIDWLGRNAPNVRTGPVLNEPPVTRTALRPDVAVEPLQRRSDPIGLVPGRVTGLPDHLWRGSDVDTLTRLIAQVPVRRSPAMQTMLYTLLLSETRPPPGEEDAEHLILARLDRLMALGATDPAQSLAEQAGPSKSSAIFRRWFDATLLNGAEDTSCAELLRAPYLLDDYGARIFCTARAGDWQTAALTLEAAHALSILPPDRLALLDRFLSPDIYEGAPPLPPPGAPSPLEFRLYEAIGERLPTASLPRAFANADLRDVAGWRAQIEAAERLTRIGALPANRLLGLYTDRRPAASGGIWDRIDALQLFETALTQGSADAVAKTLPEAWAQMRAAELHTAFAEMFSDRLAELDLGATPVAQMAWRIQLLSANYETAATNAPEGQAFLAGLAHGAPDGALADSATERAVSDGFTTGAALPASVQMALDQGQLGEAILLAMQFFDRGARGNPADLSSALAALRAVGLEDTARRAALHLILTSRG</sequence>
<keyword evidence="2" id="KW-1185">Reference proteome</keyword>
<dbReference type="Proteomes" id="UP001191082">
    <property type="component" value="Unassembled WGS sequence"/>
</dbReference>
<evidence type="ECO:0000313" key="2">
    <source>
        <dbReference type="Proteomes" id="UP001191082"/>
    </source>
</evidence>
<reference evidence="1 2" key="1">
    <citation type="submission" date="2019-05" db="EMBL/GenBank/DDBJ databases">
        <title>Marivita sp. nov. isolated from sea sediment.</title>
        <authorList>
            <person name="Kim W."/>
        </authorList>
    </citation>
    <scope>NUCLEOTIDE SEQUENCE [LARGE SCALE GENOMIC DNA]</scope>
    <source>
        <strain evidence="1 2">CAU 1492</strain>
    </source>
</reference>
<protein>
    <submittedName>
        <fullName evidence="1">Uncharacterized protein</fullName>
    </submittedName>
</protein>
<gene>
    <name evidence="1" type="ORF">FGK64_12205</name>
</gene>
<organism evidence="1 2">
    <name type="scientific">Arenibacterium halophilum</name>
    <dbReference type="NCBI Taxonomy" id="2583821"/>
    <lineage>
        <taxon>Bacteria</taxon>
        <taxon>Pseudomonadati</taxon>
        <taxon>Pseudomonadota</taxon>
        <taxon>Alphaproteobacteria</taxon>
        <taxon>Rhodobacterales</taxon>
        <taxon>Paracoccaceae</taxon>
        <taxon>Arenibacterium</taxon>
    </lineage>
</organism>
<accession>A0ABY2XCI0</accession>
<evidence type="ECO:0000313" key="1">
    <source>
        <dbReference type="EMBL" id="TMV13763.1"/>
    </source>
</evidence>
<comment type="caution">
    <text evidence="1">The sequence shown here is derived from an EMBL/GenBank/DDBJ whole genome shotgun (WGS) entry which is preliminary data.</text>
</comment>